<reference evidence="1" key="2">
    <citation type="journal article" date="2015" name="Data Brief">
        <title>Shoot transcriptome of the giant reed, Arundo donax.</title>
        <authorList>
            <person name="Barrero R.A."/>
            <person name="Guerrero F.D."/>
            <person name="Moolhuijzen P."/>
            <person name="Goolsby J.A."/>
            <person name="Tidwell J."/>
            <person name="Bellgard S.E."/>
            <person name="Bellgard M.I."/>
        </authorList>
    </citation>
    <scope>NUCLEOTIDE SEQUENCE</scope>
    <source>
        <tissue evidence="1">Shoot tissue taken approximately 20 cm above the soil surface</tissue>
    </source>
</reference>
<proteinExistence type="predicted"/>
<evidence type="ECO:0000313" key="1">
    <source>
        <dbReference type="EMBL" id="JAD47924.1"/>
    </source>
</evidence>
<dbReference type="EMBL" id="GBRH01249971">
    <property type="protein sequence ID" value="JAD47924.1"/>
    <property type="molecule type" value="Transcribed_RNA"/>
</dbReference>
<accession>A0A0A9A8B1</accession>
<protein>
    <submittedName>
        <fullName evidence="1">Uncharacterized protein</fullName>
    </submittedName>
</protein>
<sequence length="61" mass="6936">MLLPLNSLEFYGFRFGFVVRFAHGSDQDLGFHPPNCKEFSSLSSSFMVKMTSFFTNSCTKV</sequence>
<organism evidence="1">
    <name type="scientific">Arundo donax</name>
    <name type="common">Giant reed</name>
    <name type="synonym">Donax arundinaceus</name>
    <dbReference type="NCBI Taxonomy" id="35708"/>
    <lineage>
        <taxon>Eukaryota</taxon>
        <taxon>Viridiplantae</taxon>
        <taxon>Streptophyta</taxon>
        <taxon>Embryophyta</taxon>
        <taxon>Tracheophyta</taxon>
        <taxon>Spermatophyta</taxon>
        <taxon>Magnoliopsida</taxon>
        <taxon>Liliopsida</taxon>
        <taxon>Poales</taxon>
        <taxon>Poaceae</taxon>
        <taxon>PACMAD clade</taxon>
        <taxon>Arundinoideae</taxon>
        <taxon>Arundineae</taxon>
        <taxon>Arundo</taxon>
    </lineage>
</organism>
<dbReference type="AlphaFoldDB" id="A0A0A9A8B1"/>
<name>A0A0A9A8B1_ARUDO</name>
<reference evidence="1" key="1">
    <citation type="submission" date="2014-09" db="EMBL/GenBank/DDBJ databases">
        <authorList>
            <person name="Magalhaes I.L.F."/>
            <person name="Oliveira U."/>
            <person name="Santos F.R."/>
            <person name="Vidigal T.H.D.A."/>
            <person name="Brescovit A.D."/>
            <person name="Santos A.J."/>
        </authorList>
    </citation>
    <scope>NUCLEOTIDE SEQUENCE</scope>
    <source>
        <tissue evidence="1">Shoot tissue taken approximately 20 cm above the soil surface</tissue>
    </source>
</reference>